<organism evidence="1 2">
    <name type="scientific">Patagioenas fasciata monilis</name>
    <dbReference type="NCBI Taxonomy" id="372326"/>
    <lineage>
        <taxon>Eukaryota</taxon>
        <taxon>Metazoa</taxon>
        <taxon>Chordata</taxon>
        <taxon>Craniata</taxon>
        <taxon>Vertebrata</taxon>
        <taxon>Euteleostomi</taxon>
        <taxon>Archelosauria</taxon>
        <taxon>Archosauria</taxon>
        <taxon>Dinosauria</taxon>
        <taxon>Saurischia</taxon>
        <taxon>Theropoda</taxon>
        <taxon>Coelurosauria</taxon>
        <taxon>Aves</taxon>
        <taxon>Neognathae</taxon>
        <taxon>Neoaves</taxon>
        <taxon>Columbimorphae</taxon>
        <taxon>Columbiformes</taxon>
        <taxon>Columbidae</taxon>
        <taxon>Patagioenas</taxon>
    </lineage>
</organism>
<evidence type="ECO:0000313" key="2">
    <source>
        <dbReference type="Proteomes" id="UP000190648"/>
    </source>
</evidence>
<proteinExistence type="predicted"/>
<gene>
    <name evidence="1" type="ORF">AV530_009045</name>
</gene>
<evidence type="ECO:0000313" key="1">
    <source>
        <dbReference type="EMBL" id="OPJ86827.1"/>
    </source>
</evidence>
<dbReference type="EMBL" id="LSYS01002180">
    <property type="protein sequence ID" value="OPJ86827.1"/>
    <property type="molecule type" value="Genomic_DNA"/>
</dbReference>
<reference evidence="1 2" key="1">
    <citation type="submission" date="2016-02" db="EMBL/GenBank/DDBJ databases">
        <title>Band-tailed pigeon sequencing and assembly.</title>
        <authorList>
            <person name="Soares A.E."/>
            <person name="Novak B.J."/>
            <person name="Rice E.S."/>
            <person name="O'Connell B."/>
            <person name="Chang D."/>
            <person name="Weber S."/>
            <person name="Shapiro B."/>
        </authorList>
    </citation>
    <scope>NUCLEOTIDE SEQUENCE [LARGE SCALE GENOMIC DNA]</scope>
    <source>
        <strain evidence="1">BTP2013</strain>
        <tissue evidence="1">Blood</tissue>
    </source>
</reference>
<protein>
    <submittedName>
        <fullName evidence="1">Uncharacterized protein</fullName>
    </submittedName>
</protein>
<name>A0A1V4KSI5_PATFA</name>
<comment type="caution">
    <text evidence="1">The sequence shown here is derived from an EMBL/GenBank/DDBJ whole genome shotgun (WGS) entry which is preliminary data.</text>
</comment>
<keyword evidence="2" id="KW-1185">Reference proteome</keyword>
<accession>A0A1V4KSI5</accession>
<dbReference type="Proteomes" id="UP000190648">
    <property type="component" value="Unassembled WGS sequence"/>
</dbReference>
<sequence length="67" mass="7504">MRPLQALAGQKAAERQCSSWAEAKGSLSPGDTFQRGPAWLCFPTDRTLHLLFAAERWVPLAPNCFWD</sequence>
<dbReference type="AlphaFoldDB" id="A0A1V4KSI5"/>